<dbReference type="STRING" id="1121883.SAMN02745226_00433"/>
<name>A0A1M7S177_FERGO</name>
<dbReference type="Pfam" id="PF00994">
    <property type="entry name" value="MoCF_biosynth"/>
    <property type="match status" value="1"/>
</dbReference>
<comment type="similarity">
    <text evidence="1">Belongs to the CinA family.</text>
</comment>
<dbReference type="Gene3D" id="3.40.980.10">
    <property type="entry name" value="MoaB/Mog-like domain"/>
    <property type="match status" value="1"/>
</dbReference>
<dbReference type="OrthoDB" id="9801454at2"/>
<dbReference type="NCBIfam" id="TIGR00177">
    <property type="entry name" value="molyb_syn"/>
    <property type="match status" value="1"/>
</dbReference>
<keyword evidence="4" id="KW-1185">Reference proteome</keyword>
<gene>
    <name evidence="3" type="ORF">SAMN02745226_00433</name>
</gene>
<dbReference type="InterPro" id="IPR041424">
    <property type="entry name" value="CinA_KH"/>
</dbReference>
<sequence>MKNAIIYSIGNELVEGLIVDTNSKFLSVHLKSLGYNVIRIETLPDVLDIIVRRISEGLSEADLLITTGGLGPTEDDLTREAISKVLNKSLVLNEEIANELIERALKYYNKAPESVKKQALVLEGAIVLDNPVGTAPGQLIKHNGKTIVILPGPPVEMIPVFESIKGELKTDDELYTRRIKTIGVPEAVLMDEHKDLLYSNPQITIATMASYERGVEVRLTGSVVLKEEIDGIVEQLTNLLGESVYALDDDSIEDVVYKLLKENNLTISFAESCTGGLLSARFVDIPGVSSVYKGGVVAYSNESKANILRVPKDIIEKHGAVSEECVSYMAKNAREIFDSEFSVSISGIAGPTGGTPQKPVGTVCFAFASKKGVKAFTYNLRGDREMIRKRSALIGFDIARRGIREWLRLEGNIKG</sequence>
<dbReference type="PANTHER" id="PTHR13939:SF0">
    <property type="entry name" value="NMN AMIDOHYDROLASE-LIKE PROTEIN YFAY"/>
    <property type="match status" value="1"/>
</dbReference>
<dbReference type="HAMAP" id="MF_00226_B">
    <property type="entry name" value="CinA_B"/>
    <property type="match status" value="1"/>
</dbReference>
<dbReference type="Pfam" id="PF02464">
    <property type="entry name" value="CinA"/>
    <property type="match status" value="1"/>
</dbReference>
<dbReference type="InterPro" id="IPR001453">
    <property type="entry name" value="MoaB/Mog_dom"/>
</dbReference>
<dbReference type="EMBL" id="FRDJ01000001">
    <property type="protein sequence ID" value="SHN52196.1"/>
    <property type="molecule type" value="Genomic_DNA"/>
</dbReference>
<accession>A0A1M7S177</accession>
<dbReference type="SMART" id="SM00852">
    <property type="entry name" value="MoCF_biosynth"/>
    <property type="match status" value="1"/>
</dbReference>
<dbReference type="InterPro" id="IPR008135">
    <property type="entry name" value="Competence-induced_CinA"/>
</dbReference>
<dbReference type="InterPro" id="IPR008136">
    <property type="entry name" value="CinA_C"/>
</dbReference>
<evidence type="ECO:0000313" key="4">
    <source>
        <dbReference type="Proteomes" id="UP000184207"/>
    </source>
</evidence>
<dbReference type="PIRSF" id="PIRSF006728">
    <property type="entry name" value="CinA"/>
    <property type="match status" value="1"/>
</dbReference>
<dbReference type="Gene3D" id="3.30.70.2860">
    <property type="match status" value="1"/>
</dbReference>
<dbReference type="PANTHER" id="PTHR13939">
    <property type="entry name" value="NICOTINAMIDE-NUCLEOTIDE AMIDOHYDROLASE PNCC"/>
    <property type="match status" value="1"/>
</dbReference>
<dbReference type="CDD" id="cd00885">
    <property type="entry name" value="cinA"/>
    <property type="match status" value="1"/>
</dbReference>
<dbReference type="Gene3D" id="3.90.950.20">
    <property type="entry name" value="CinA-like"/>
    <property type="match status" value="1"/>
</dbReference>
<dbReference type="SUPFAM" id="SSF53218">
    <property type="entry name" value="Molybdenum cofactor biosynthesis proteins"/>
    <property type="match status" value="1"/>
</dbReference>
<reference evidence="4" key="1">
    <citation type="submission" date="2016-12" db="EMBL/GenBank/DDBJ databases">
        <authorList>
            <person name="Varghese N."/>
            <person name="Submissions S."/>
        </authorList>
    </citation>
    <scope>NUCLEOTIDE SEQUENCE [LARGE SCALE GENOMIC DNA]</scope>
    <source>
        <strain evidence="4">DSM 13020</strain>
    </source>
</reference>
<feature type="domain" description="MoaB/Mog" evidence="2">
    <location>
        <begin position="5"/>
        <end position="171"/>
    </location>
</feature>
<dbReference type="InterPro" id="IPR050101">
    <property type="entry name" value="CinA"/>
</dbReference>
<dbReference type="Proteomes" id="UP000184207">
    <property type="component" value="Unassembled WGS sequence"/>
</dbReference>
<evidence type="ECO:0000256" key="1">
    <source>
        <dbReference type="HAMAP-Rule" id="MF_00226"/>
    </source>
</evidence>
<dbReference type="InterPro" id="IPR036653">
    <property type="entry name" value="CinA-like_C"/>
</dbReference>
<evidence type="ECO:0000313" key="3">
    <source>
        <dbReference type="EMBL" id="SHN52196.1"/>
    </source>
</evidence>
<dbReference type="RefSeq" id="WP_072757784.1">
    <property type="nucleotide sequence ID" value="NZ_FRDJ01000001.1"/>
</dbReference>
<dbReference type="NCBIfam" id="TIGR00200">
    <property type="entry name" value="cinA_nterm"/>
    <property type="match status" value="1"/>
</dbReference>
<organism evidence="3 4">
    <name type="scientific">Fervidobacterium gondwanense DSM 13020</name>
    <dbReference type="NCBI Taxonomy" id="1121883"/>
    <lineage>
        <taxon>Bacteria</taxon>
        <taxon>Thermotogati</taxon>
        <taxon>Thermotogota</taxon>
        <taxon>Thermotogae</taxon>
        <taxon>Thermotogales</taxon>
        <taxon>Fervidobacteriaceae</taxon>
        <taxon>Fervidobacterium</taxon>
    </lineage>
</organism>
<dbReference type="NCBIfam" id="NF001813">
    <property type="entry name" value="PRK00549.1"/>
    <property type="match status" value="1"/>
</dbReference>
<dbReference type="NCBIfam" id="TIGR00199">
    <property type="entry name" value="PncC_domain"/>
    <property type="match status" value="1"/>
</dbReference>
<protein>
    <recommendedName>
        <fullName evidence="1">CinA-like protein</fullName>
    </recommendedName>
</protein>
<proteinExistence type="inferred from homology"/>
<dbReference type="InterPro" id="IPR036425">
    <property type="entry name" value="MoaB/Mog-like_dom_sf"/>
</dbReference>
<dbReference type="SUPFAM" id="SSF142433">
    <property type="entry name" value="CinA-like"/>
    <property type="match status" value="1"/>
</dbReference>
<dbReference type="AlphaFoldDB" id="A0A1M7S177"/>
<dbReference type="Pfam" id="PF18146">
    <property type="entry name" value="CinA_KH"/>
    <property type="match status" value="1"/>
</dbReference>
<evidence type="ECO:0000259" key="2">
    <source>
        <dbReference type="SMART" id="SM00852"/>
    </source>
</evidence>